<sequence length="83" mass="8463">MGGGGDSEVSWGAVIQDSWKGRWSRRRTIVGTGAPHGADGCCDDATHGGRAAQALPAVRRSAMTDVAQALPSSASAKVLKNSV</sequence>
<proteinExistence type="predicted"/>
<evidence type="ECO:0000313" key="1">
    <source>
        <dbReference type="EMBL" id="GLI29814.1"/>
    </source>
</evidence>
<comment type="caution">
    <text evidence="1">The sequence shown here is derived from an EMBL/GenBank/DDBJ whole genome shotgun (WGS) entry which is preliminary data.</text>
</comment>
<gene>
    <name evidence="1" type="ORF">BCONGLO52_06550</name>
</gene>
<dbReference type="Proteomes" id="UP001144451">
    <property type="component" value="Unassembled WGS sequence"/>
</dbReference>
<reference evidence="1" key="1">
    <citation type="submission" date="2022-12" db="EMBL/GenBank/DDBJ databases">
        <title>Reference genome sequencing for broad-spectrum identification of bacterial and archaeal isolates by mass spectrometry.</title>
        <authorList>
            <person name="Sekiguchi Y."/>
            <person name="Tourlousse D.M."/>
        </authorList>
    </citation>
    <scope>NUCLEOTIDE SEQUENCE</scope>
    <source>
        <strain evidence="1">5-2</strain>
    </source>
</reference>
<dbReference type="EMBL" id="BSDQ01000001">
    <property type="protein sequence ID" value="GLI29814.1"/>
    <property type="molecule type" value="Genomic_DNA"/>
</dbReference>
<name>A0ABQ5RFA3_9MICO</name>
<keyword evidence="2" id="KW-1185">Reference proteome</keyword>
<evidence type="ECO:0000313" key="2">
    <source>
        <dbReference type="Proteomes" id="UP001144451"/>
    </source>
</evidence>
<protein>
    <submittedName>
        <fullName evidence="1">Uncharacterized protein</fullName>
    </submittedName>
</protein>
<accession>A0ABQ5RFA3</accession>
<organism evidence="1 2">
    <name type="scientific">Brachybacterium conglomeratum</name>
    <dbReference type="NCBI Taxonomy" id="47846"/>
    <lineage>
        <taxon>Bacteria</taxon>
        <taxon>Bacillati</taxon>
        <taxon>Actinomycetota</taxon>
        <taxon>Actinomycetes</taxon>
        <taxon>Micrococcales</taxon>
        <taxon>Dermabacteraceae</taxon>
        <taxon>Brachybacterium</taxon>
    </lineage>
</organism>